<dbReference type="AlphaFoldDB" id="A0A9Q9VEP4"/>
<feature type="compositionally biased region" description="Basic and acidic residues" evidence="1">
    <location>
        <begin position="245"/>
        <end position="254"/>
    </location>
</feature>
<evidence type="ECO:0000256" key="1">
    <source>
        <dbReference type="SAM" id="MobiDB-lite"/>
    </source>
</evidence>
<sequence length="494" mass="54383">MPRTANKKYEDVLPKPKDAGIVKRGRGRRPGSKNTFVDPQKYLCNNAEKLPTSAQDDCDMTKTKTDSEIEQGNKHEPNTQQEKGSTEIKEADVNSNLAQTTPNSHLKYEVLAKGPSILDQIFHQTVESLACRSSLNIDQQLTSSLGDTSFSLQKFRGKSENSKLVMNSSELIEKGICGKKKAETSLLRNEKEDMKVSDNQVRSPLSCGDMPDNVKCSVKDGETATEENLSRKATVLQNTDSQNEMGKDIQDRAPEISVPLTAEEDIMKENMRPADDIDDADHAVSPTKKDCVGSFIELTVLEGIGMTFCMNPDRTPAEHLRDEQNSEATVSNECSFEVTSDEDVQAAHGVNTQEDKGVADCLEKEEDSGRSKEVQMIEETMEGEETEFLRANEFVEENALLASDDGCGETTSGWDDNDEINVEGDQYSVEMIDGRTLLGEDQLSKEHIASAKTAEDASNRALTLRNTQEIISRDDASVQTGVSFTAPKCAVKIS</sequence>
<name>A0A9Q9VEP4_CYPCA</name>
<dbReference type="OrthoDB" id="1925334at2759"/>
<feature type="region of interest" description="Disordered" evidence="1">
    <location>
        <begin position="221"/>
        <end position="264"/>
    </location>
</feature>
<feature type="compositionally biased region" description="Basic and acidic residues" evidence="1">
    <location>
        <begin position="7"/>
        <end position="21"/>
    </location>
</feature>
<feature type="compositionally biased region" description="Polar residues" evidence="1">
    <location>
        <begin position="235"/>
        <end position="244"/>
    </location>
</feature>
<dbReference type="Proteomes" id="UP001155660">
    <property type="component" value="Chromosome A1"/>
</dbReference>
<proteinExistence type="predicted"/>
<protein>
    <submittedName>
        <fullName evidence="2">Uncharacterized protein LOC109098427</fullName>
    </submittedName>
</protein>
<feature type="region of interest" description="Disordered" evidence="1">
    <location>
        <begin position="1"/>
        <end position="96"/>
    </location>
</feature>
<accession>A0A9Q9VEP4</accession>
<dbReference type="RefSeq" id="XP_018967551.1">
    <property type="nucleotide sequence ID" value="XM_019112006.2"/>
</dbReference>
<evidence type="ECO:0000313" key="2">
    <source>
        <dbReference type="RefSeq" id="XP_018967551.1"/>
    </source>
</evidence>
<dbReference type="KEGG" id="ccar:109098427"/>
<gene>
    <name evidence="2" type="primary">LOC109098427</name>
</gene>
<organism evidence="2">
    <name type="scientific">Cyprinus carpio</name>
    <name type="common">Common carp</name>
    <dbReference type="NCBI Taxonomy" id="7962"/>
    <lineage>
        <taxon>Eukaryota</taxon>
        <taxon>Metazoa</taxon>
        <taxon>Chordata</taxon>
        <taxon>Craniata</taxon>
        <taxon>Vertebrata</taxon>
        <taxon>Euteleostomi</taxon>
        <taxon>Actinopterygii</taxon>
        <taxon>Neopterygii</taxon>
        <taxon>Teleostei</taxon>
        <taxon>Ostariophysi</taxon>
        <taxon>Cypriniformes</taxon>
        <taxon>Cyprinidae</taxon>
        <taxon>Cyprininae</taxon>
        <taxon>Cyprinus</taxon>
    </lineage>
</organism>
<dbReference type="GeneID" id="109098427"/>
<feature type="compositionally biased region" description="Basic and acidic residues" evidence="1">
    <location>
        <begin position="59"/>
        <end position="77"/>
    </location>
</feature>
<reference evidence="2" key="1">
    <citation type="submission" date="2025-08" db="UniProtKB">
        <authorList>
            <consortium name="RefSeq"/>
        </authorList>
    </citation>
    <scope>IDENTIFICATION</scope>
    <source>
        <tissue evidence="2">Muscle</tissue>
    </source>
</reference>